<proteinExistence type="inferred from homology"/>
<dbReference type="Gene3D" id="3.60.21.10">
    <property type="match status" value="1"/>
</dbReference>
<gene>
    <name evidence="3" type="ORF">K9W46_10120</name>
</gene>
<keyword evidence="1" id="KW-0479">Metal-binding</keyword>
<dbReference type="NCBIfam" id="TIGR00040">
    <property type="entry name" value="yfcE"/>
    <property type="match status" value="1"/>
</dbReference>
<dbReference type="InterPro" id="IPR029052">
    <property type="entry name" value="Metallo-depent_PP-like"/>
</dbReference>
<dbReference type="InterPro" id="IPR000979">
    <property type="entry name" value="Phosphodiesterase_MJ0936/Vps29"/>
</dbReference>
<dbReference type="GO" id="GO:0046872">
    <property type="term" value="F:metal ion binding"/>
    <property type="evidence" value="ECO:0007669"/>
    <property type="project" value="UniProtKB-KW"/>
</dbReference>
<dbReference type="PANTHER" id="PTHR43165:SF1">
    <property type="entry name" value="PHOSPHODIESTERASE MJ0936"/>
    <property type="match status" value="1"/>
</dbReference>
<evidence type="ECO:0000313" key="3">
    <source>
        <dbReference type="EMBL" id="UJG42734.1"/>
    </source>
</evidence>
<dbReference type="CDD" id="cd00841">
    <property type="entry name" value="MPP_YfcE"/>
    <property type="match status" value="1"/>
</dbReference>
<dbReference type="InterPro" id="IPR041802">
    <property type="entry name" value="MPP_YfcE"/>
</dbReference>
<organism evidence="3">
    <name type="scientific">Candidatus Heimdallarchaeum endolithica</name>
    <dbReference type="NCBI Taxonomy" id="2876572"/>
    <lineage>
        <taxon>Archaea</taxon>
        <taxon>Promethearchaeati</taxon>
        <taxon>Candidatus Heimdallarchaeota</taxon>
        <taxon>Candidatus Heimdallarchaeia (ex Rinke et al. 2021) (nom. nud.)</taxon>
        <taxon>Candidatus Heimdallarchaeales</taxon>
        <taxon>Candidatus Heimdallarchaeaceae</taxon>
        <taxon>Candidatus Heimdallarchaeum</taxon>
    </lineage>
</organism>
<dbReference type="Proteomes" id="UP001200513">
    <property type="component" value="Chromosome"/>
</dbReference>
<dbReference type="AlphaFoldDB" id="A0A9Y1FNB7"/>
<name>A0A9Y1FNB7_9ARCH</name>
<comment type="similarity">
    <text evidence="1">Belongs to the metallophosphoesterase superfamily. YfcE family.</text>
</comment>
<evidence type="ECO:0000256" key="1">
    <source>
        <dbReference type="RuleBase" id="RU362039"/>
    </source>
</evidence>
<evidence type="ECO:0000259" key="2">
    <source>
        <dbReference type="Pfam" id="PF12850"/>
    </source>
</evidence>
<sequence>MKIGIMSDSHDKRENIKRALEIFEKNGVEVIIHAGDLISPFCIELFSNYVGRFYLCAGNNKGDTVLIKKKIEEKGYFFEEIGKFSIDNKKFALYHGTKTEVLNSLIYGKERFDYVIYGHSHKKVLKKIENTLAINPGEVYDLYGDPSVAILDTKTNSVKFFHLYR</sequence>
<accession>A0A9Y1FNB7</accession>
<dbReference type="EC" id="3.1.4.-" evidence="1"/>
<dbReference type="Pfam" id="PF12850">
    <property type="entry name" value="Metallophos_2"/>
    <property type="match status" value="1"/>
</dbReference>
<dbReference type="GO" id="GO:0016787">
    <property type="term" value="F:hydrolase activity"/>
    <property type="evidence" value="ECO:0007669"/>
    <property type="project" value="UniProtKB-UniRule"/>
</dbReference>
<reference evidence="3" key="1">
    <citation type="journal article" date="2022" name="Nat. Microbiol.">
        <title>Unique mobile elements and scalable gene flow at the prokaryote-eukaryote boundary revealed by circularized Asgard archaea genomes.</title>
        <authorList>
            <person name="Wu F."/>
            <person name="Speth D.R."/>
            <person name="Philosof A."/>
            <person name="Cremiere A."/>
            <person name="Narayanan A."/>
            <person name="Barco R.A."/>
            <person name="Connon S.A."/>
            <person name="Amend J.P."/>
            <person name="Antoshechkin I.A."/>
            <person name="Orphan V.J."/>
        </authorList>
    </citation>
    <scope>NUCLEOTIDE SEQUENCE</scope>
    <source>
        <strain evidence="3">PR6</strain>
    </source>
</reference>
<dbReference type="EMBL" id="CP084167">
    <property type="protein sequence ID" value="UJG42734.1"/>
    <property type="molecule type" value="Genomic_DNA"/>
</dbReference>
<dbReference type="SUPFAM" id="SSF56300">
    <property type="entry name" value="Metallo-dependent phosphatases"/>
    <property type="match status" value="1"/>
</dbReference>
<dbReference type="InterPro" id="IPR024654">
    <property type="entry name" value="Calcineurin-like_PHP_lpxH"/>
</dbReference>
<feature type="domain" description="Calcineurin-like phosphoesterase" evidence="2">
    <location>
        <begin position="1"/>
        <end position="155"/>
    </location>
</feature>
<dbReference type="InterPro" id="IPR053193">
    <property type="entry name" value="MetalloPDE_YfcE-like"/>
</dbReference>
<comment type="cofactor">
    <cofactor evidence="1">
        <name>a divalent metal cation</name>
        <dbReference type="ChEBI" id="CHEBI:60240"/>
    </cofactor>
</comment>
<protein>
    <recommendedName>
        <fullName evidence="1">Phosphoesterase</fullName>
        <ecNumber evidence="1">3.1.4.-</ecNumber>
    </recommendedName>
</protein>
<dbReference type="PANTHER" id="PTHR43165">
    <property type="entry name" value="METALLOPHOSPHOESTERASE"/>
    <property type="match status" value="1"/>
</dbReference>